<dbReference type="GeneID" id="19970135"/>
<evidence type="ECO:0000313" key="2">
    <source>
        <dbReference type="EMBL" id="ETN43637.1"/>
    </source>
</evidence>
<dbReference type="RefSeq" id="XP_008715373.1">
    <property type="nucleotide sequence ID" value="XM_008717151.1"/>
</dbReference>
<accession>W2S4L7</accession>
<dbReference type="HOGENOM" id="CLU_062644_0_1_1"/>
<feature type="region of interest" description="Disordered" evidence="1">
    <location>
        <begin position="242"/>
        <end position="287"/>
    </location>
</feature>
<gene>
    <name evidence="2" type="ORF">HMPREF1541_02796</name>
</gene>
<sequence>MAPVTPDRDTAQHPTPILPPSLKHAPTLRLHLNDLTSPATTTFLTTIDTAHLIPNAINHILKQLYHPHGLHSIPAVRSVTLILRDMGGVAYTTGLDLDSLHKEIHVSLAYLSNRISSPTAFRHEAIGVITHEMVHCFQHNCQGTAPGGLIEGIADYVRLKAGLAPPHWKKGCTEKEMGSKWDEGYQRTAWFLEWLEGEFGAGTVSKLNATMKGKYEEKEFWGGLFGCGVEKLWTRYKATWESTGNNGREEEQSSSGVPSRAETEPEIVNLSLAEKEEADRTKPMGQQ</sequence>
<keyword evidence="3" id="KW-1185">Reference proteome</keyword>
<dbReference type="PANTHER" id="PTHR33321:SF12">
    <property type="entry name" value="PLANT BASIC SECRETORY PROTEIN (BSP) FAMILY PROTEIN"/>
    <property type="match status" value="1"/>
</dbReference>
<dbReference type="OrthoDB" id="891726at2759"/>
<dbReference type="STRING" id="1220924.W2S4L7"/>
<dbReference type="Proteomes" id="UP000030752">
    <property type="component" value="Unassembled WGS sequence"/>
</dbReference>
<dbReference type="InParanoid" id="W2S4L7"/>
<proteinExistence type="predicted"/>
<dbReference type="PANTHER" id="PTHR33321">
    <property type="match status" value="1"/>
</dbReference>
<dbReference type="eggNOG" id="ENOG502QURC">
    <property type="taxonomic scope" value="Eukaryota"/>
</dbReference>
<name>W2S4L7_CYPE1</name>
<feature type="compositionally biased region" description="Basic and acidic residues" evidence="1">
    <location>
        <begin position="273"/>
        <end position="287"/>
    </location>
</feature>
<dbReference type="VEuPathDB" id="FungiDB:HMPREF1541_02796"/>
<dbReference type="EMBL" id="KB822718">
    <property type="protein sequence ID" value="ETN43637.1"/>
    <property type="molecule type" value="Genomic_DNA"/>
</dbReference>
<reference evidence="2 3" key="1">
    <citation type="submission" date="2013-03" db="EMBL/GenBank/DDBJ databases">
        <title>The Genome Sequence of Phialophora europaea CBS 101466.</title>
        <authorList>
            <consortium name="The Broad Institute Genomics Platform"/>
            <person name="Cuomo C."/>
            <person name="de Hoog S."/>
            <person name="Gorbushina A."/>
            <person name="Walker B."/>
            <person name="Young S.K."/>
            <person name="Zeng Q."/>
            <person name="Gargeya S."/>
            <person name="Fitzgerald M."/>
            <person name="Haas B."/>
            <person name="Abouelleil A."/>
            <person name="Allen A.W."/>
            <person name="Alvarado L."/>
            <person name="Arachchi H.M."/>
            <person name="Berlin A.M."/>
            <person name="Chapman S.B."/>
            <person name="Gainer-Dewar J."/>
            <person name="Goldberg J."/>
            <person name="Griggs A."/>
            <person name="Gujja S."/>
            <person name="Hansen M."/>
            <person name="Howarth C."/>
            <person name="Imamovic A."/>
            <person name="Ireland A."/>
            <person name="Larimer J."/>
            <person name="McCowan C."/>
            <person name="Murphy C."/>
            <person name="Pearson M."/>
            <person name="Poon T.W."/>
            <person name="Priest M."/>
            <person name="Roberts A."/>
            <person name="Saif S."/>
            <person name="Shea T."/>
            <person name="Sisk P."/>
            <person name="Sykes S."/>
            <person name="Wortman J."/>
            <person name="Nusbaum C."/>
            <person name="Birren B."/>
        </authorList>
    </citation>
    <scope>NUCLEOTIDE SEQUENCE [LARGE SCALE GENOMIC DNA]</scope>
    <source>
        <strain evidence="2 3">CBS 101466</strain>
    </source>
</reference>
<protein>
    <submittedName>
        <fullName evidence="2">Uncharacterized protein</fullName>
    </submittedName>
</protein>
<feature type="compositionally biased region" description="Basic and acidic residues" evidence="1">
    <location>
        <begin position="1"/>
        <end position="11"/>
    </location>
</feature>
<organism evidence="2 3">
    <name type="scientific">Cyphellophora europaea (strain CBS 101466)</name>
    <name type="common">Phialophora europaea</name>
    <dbReference type="NCBI Taxonomy" id="1220924"/>
    <lineage>
        <taxon>Eukaryota</taxon>
        <taxon>Fungi</taxon>
        <taxon>Dikarya</taxon>
        <taxon>Ascomycota</taxon>
        <taxon>Pezizomycotina</taxon>
        <taxon>Eurotiomycetes</taxon>
        <taxon>Chaetothyriomycetidae</taxon>
        <taxon>Chaetothyriales</taxon>
        <taxon>Cyphellophoraceae</taxon>
        <taxon>Cyphellophora</taxon>
    </lineage>
</organism>
<feature type="region of interest" description="Disordered" evidence="1">
    <location>
        <begin position="1"/>
        <end position="20"/>
    </location>
</feature>
<evidence type="ECO:0000256" key="1">
    <source>
        <dbReference type="SAM" id="MobiDB-lite"/>
    </source>
</evidence>
<dbReference type="AlphaFoldDB" id="W2S4L7"/>
<dbReference type="InterPro" id="IPR007541">
    <property type="entry name" value="Uncharacterised_BSP"/>
</dbReference>
<evidence type="ECO:0000313" key="3">
    <source>
        <dbReference type="Proteomes" id="UP000030752"/>
    </source>
</evidence>
<dbReference type="Pfam" id="PF04450">
    <property type="entry name" value="BSP"/>
    <property type="match status" value="1"/>
</dbReference>